<evidence type="ECO:0000313" key="1">
    <source>
        <dbReference type="EMBL" id="ODR96119.1"/>
    </source>
</evidence>
<dbReference type="AlphaFoldDB" id="A0A1E3VRH0"/>
<name>A0A1E3VRH0_9HYPH</name>
<reference evidence="1 2" key="1">
    <citation type="journal article" date="2016" name="Environ. Microbiol.">
        <title>New Methyloceanibacter diversity from North Sea sediments includes methanotroph containing solely the soluble methane monooxygenase.</title>
        <authorList>
            <person name="Vekeman B."/>
            <person name="Kerckhof F.M."/>
            <person name="Cremers G."/>
            <person name="de Vos P."/>
            <person name="Vandamme P."/>
            <person name="Boon N."/>
            <person name="Op den Camp H.J."/>
            <person name="Heylen K."/>
        </authorList>
    </citation>
    <scope>NUCLEOTIDE SEQUENCE [LARGE SCALE GENOMIC DNA]</scope>
    <source>
        <strain evidence="1 2">R-67175</strain>
    </source>
</reference>
<accession>A0A1E3VRH0</accession>
<dbReference type="EMBL" id="LPWF01000030">
    <property type="protein sequence ID" value="ODR96119.1"/>
    <property type="molecule type" value="Genomic_DNA"/>
</dbReference>
<protein>
    <submittedName>
        <fullName evidence="1">Uncharacterized protein</fullName>
    </submittedName>
</protein>
<sequence length="77" mass="8245">MAETEYLAHNEIAAHLAVRNVPMFPGTLMGDEVRARLAGATYGAVDAVLVLDTDAAMRARPISRTCSPPPARPLCRP</sequence>
<gene>
    <name evidence="1" type="ORF">AUC69_15205</name>
</gene>
<keyword evidence="2" id="KW-1185">Reference proteome</keyword>
<dbReference type="Proteomes" id="UP000094472">
    <property type="component" value="Unassembled WGS sequence"/>
</dbReference>
<proteinExistence type="predicted"/>
<comment type="caution">
    <text evidence="1">The sequence shown here is derived from an EMBL/GenBank/DDBJ whole genome shotgun (WGS) entry which is preliminary data.</text>
</comment>
<organism evidence="1 2">
    <name type="scientific">Methyloceanibacter superfactus</name>
    <dbReference type="NCBI Taxonomy" id="1774969"/>
    <lineage>
        <taxon>Bacteria</taxon>
        <taxon>Pseudomonadati</taxon>
        <taxon>Pseudomonadota</taxon>
        <taxon>Alphaproteobacteria</taxon>
        <taxon>Hyphomicrobiales</taxon>
        <taxon>Hyphomicrobiaceae</taxon>
        <taxon>Methyloceanibacter</taxon>
    </lineage>
</organism>
<dbReference type="RefSeq" id="WP_069442423.1">
    <property type="nucleotide sequence ID" value="NZ_LPWF01000030.1"/>
</dbReference>
<evidence type="ECO:0000313" key="2">
    <source>
        <dbReference type="Proteomes" id="UP000094472"/>
    </source>
</evidence>